<name>F1D1H7_9CAUD</name>
<sequence length="43" mass="4835">MDEVCLACYCKAGDFCHRHIIVDMLEKVCKANGIDFERGGEIT</sequence>
<accession>F1D1H7</accession>
<protein>
    <submittedName>
        <fullName evidence="1">Uncharacterized protein ORF154</fullName>
    </submittedName>
</protein>
<dbReference type="Proteomes" id="UP000007502">
    <property type="component" value="Segment"/>
</dbReference>
<evidence type="ECO:0000313" key="1">
    <source>
        <dbReference type="EMBL" id="ADX87971.1"/>
    </source>
</evidence>
<dbReference type="EMBL" id="HQ641347">
    <property type="protein sequence ID" value="ADX87971.1"/>
    <property type="molecule type" value="Genomic_DNA"/>
</dbReference>
<keyword evidence="2" id="KW-1185">Reference proteome</keyword>
<dbReference type="OrthoDB" id="25132at10239"/>
<evidence type="ECO:0000313" key="2">
    <source>
        <dbReference type="Proteomes" id="UP000007502"/>
    </source>
</evidence>
<organism evidence="1 2">
    <name type="scientific">Vibrio phage ICP1</name>
    <dbReference type="NCBI Taxonomy" id="979525"/>
    <lineage>
        <taxon>Viruses</taxon>
        <taxon>Duplodnaviria</taxon>
        <taxon>Heunggongvirae</taxon>
        <taxon>Uroviricota</taxon>
        <taxon>Caudoviricetes</taxon>
        <taxon>Mohonavirus</taxon>
        <taxon>Mohonavirus ICP1</taxon>
    </lineage>
</organism>
<dbReference type="KEGG" id="vg:10228634"/>
<reference evidence="1 2" key="1">
    <citation type="journal article" date="2011" name="MBio">
        <title>Evidence of a dominant lineage of Vibrio cholerae-specific lytic bacteriophages shed by cholera patients over a 10-year period in Dhaka, Bangladesh.</title>
        <authorList>
            <person name="Seed K.D."/>
            <person name="Bodi K.L."/>
            <person name="Kropinski A.M."/>
            <person name="Ackermann H.W."/>
            <person name="Calderwood S.B."/>
            <person name="Qadri F."/>
            <person name="Camilli A."/>
        </authorList>
    </citation>
    <scope>NUCLEOTIDE SEQUENCE [LARGE SCALE GENOMIC DNA]</scope>
</reference>
<dbReference type="GeneID" id="10228634"/>
<dbReference type="RefSeq" id="YP_004251096.1">
    <property type="nucleotide sequence ID" value="NC_015157.1"/>
</dbReference>
<gene>
    <name evidence="1" type="primary">ORF154</name>
</gene>
<proteinExistence type="predicted"/>